<dbReference type="Proteomes" id="UP000528322">
    <property type="component" value="Unassembled WGS sequence"/>
</dbReference>
<dbReference type="RefSeq" id="WP_183730961.1">
    <property type="nucleotide sequence ID" value="NZ_JACHID010000005.1"/>
</dbReference>
<reference evidence="1 2" key="1">
    <citation type="submission" date="2020-08" db="EMBL/GenBank/DDBJ databases">
        <title>Genomic Encyclopedia of Type Strains, Phase IV (KMG-IV): sequencing the most valuable type-strain genomes for metagenomic binning, comparative biology and taxonomic classification.</title>
        <authorList>
            <person name="Goeker M."/>
        </authorList>
    </citation>
    <scope>NUCLEOTIDE SEQUENCE [LARGE SCALE GENOMIC DNA]</scope>
    <source>
        <strain evidence="1 2">DSM 22071</strain>
    </source>
</reference>
<name>A0A7W7Y4N7_9BACT</name>
<organism evidence="1 2">
    <name type="scientific">Desulfurispira natronophila</name>
    <dbReference type="NCBI Taxonomy" id="682562"/>
    <lineage>
        <taxon>Bacteria</taxon>
        <taxon>Pseudomonadati</taxon>
        <taxon>Chrysiogenota</taxon>
        <taxon>Chrysiogenia</taxon>
        <taxon>Chrysiogenales</taxon>
        <taxon>Chrysiogenaceae</taxon>
        <taxon>Desulfurispira</taxon>
    </lineage>
</organism>
<evidence type="ECO:0000313" key="2">
    <source>
        <dbReference type="Proteomes" id="UP000528322"/>
    </source>
</evidence>
<keyword evidence="2" id="KW-1185">Reference proteome</keyword>
<gene>
    <name evidence="1" type="ORF">HNR37_001045</name>
</gene>
<sequence length="60" mass="6507">MEGLAAAFTAVKHDSIAHDYQLRVTKLGQDTAKDVGESMLKIMNEMPKGHVSASKVDTYA</sequence>
<evidence type="ECO:0008006" key="3">
    <source>
        <dbReference type="Google" id="ProtNLM"/>
    </source>
</evidence>
<accession>A0A7W7Y4N7</accession>
<proteinExistence type="predicted"/>
<protein>
    <recommendedName>
        <fullName evidence="3">Motility protein</fullName>
    </recommendedName>
</protein>
<dbReference type="AlphaFoldDB" id="A0A7W7Y4N7"/>
<comment type="caution">
    <text evidence="1">The sequence shown here is derived from an EMBL/GenBank/DDBJ whole genome shotgun (WGS) entry which is preliminary data.</text>
</comment>
<dbReference type="EMBL" id="JACHID010000005">
    <property type="protein sequence ID" value="MBB5021732.1"/>
    <property type="molecule type" value="Genomic_DNA"/>
</dbReference>
<evidence type="ECO:0000313" key="1">
    <source>
        <dbReference type="EMBL" id="MBB5021732.1"/>
    </source>
</evidence>